<dbReference type="GO" id="GO:0051959">
    <property type="term" value="F:dynein light intermediate chain binding"/>
    <property type="evidence" value="ECO:0007669"/>
    <property type="project" value="InterPro"/>
</dbReference>
<dbReference type="PANTHER" id="PTHR22878:SF63">
    <property type="entry name" value="DYNEIN AXONEMAL HEAVY CHAIN 10"/>
    <property type="match status" value="1"/>
</dbReference>
<dbReference type="GO" id="GO:0007018">
    <property type="term" value="P:microtubule-based movement"/>
    <property type="evidence" value="ECO:0007669"/>
    <property type="project" value="InterPro"/>
</dbReference>
<name>A0A8J2L072_9HEXA</name>
<dbReference type="Proteomes" id="UP000708208">
    <property type="component" value="Unassembled WGS sequence"/>
</dbReference>
<evidence type="ECO:0000259" key="2">
    <source>
        <dbReference type="Pfam" id="PF12777"/>
    </source>
</evidence>
<comment type="caution">
    <text evidence="4">The sequence shown here is derived from an EMBL/GenBank/DDBJ whole genome shotgun (WGS) entry which is preliminary data.</text>
</comment>
<keyword evidence="1" id="KW-0175">Coiled coil</keyword>
<dbReference type="Pfam" id="PF12777">
    <property type="entry name" value="MT"/>
    <property type="match status" value="1"/>
</dbReference>
<evidence type="ECO:0000259" key="3">
    <source>
        <dbReference type="Pfam" id="PF12781"/>
    </source>
</evidence>
<dbReference type="EMBL" id="CAJVCH010529067">
    <property type="protein sequence ID" value="CAG7823312.1"/>
    <property type="molecule type" value="Genomic_DNA"/>
</dbReference>
<dbReference type="AlphaFoldDB" id="A0A8J2L072"/>
<dbReference type="GO" id="GO:0045505">
    <property type="term" value="F:dynein intermediate chain binding"/>
    <property type="evidence" value="ECO:0007669"/>
    <property type="project" value="InterPro"/>
</dbReference>
<dbReference type="OrthoDB" id="447173at2759"/>
<accession>A0A8J2L072</accession>
<dbReference type="InterPro" id="IPR024743">
    <property type="entry name" value="Dynein_HC_stalk"/>
</dbReference>
<keyword evidence="5" id="KW-1185">Reference proteome</keyword>
<gene>
    <name evidence="4" type="ORF">AFUS01_LOCUS33534</name>
</gene>
<feature type="domain" description="Dynein heavy chain ATP-binding dynein motor region" evidence="3">
    <location>
        <begin position="303"/>
        <end position="423"/>
    </location>
</feature>
<dbReference type="PANTHER" id="PTHR22878">
    <property type="entry name" value="DYNEIN HEAVY CHAIN 6, AXONEMAL-LIKE-RELATED"/>
    <property type="match status" value="1"/>
</dbReference>
<dbReference type="InterPro" id="IPR035706">
    <property type="entry name" value="AAA_9"/>
</dbReference>
<organism evidence="4 5">
    <name type="scientific">Allacma fusca</name>
    <dbReference type="NCBI Taxonomy" id="39272"/>
    <lineage>
        <taxon>Eukaryota</taxon>
        <taxon>Metazoa</taxon>
        <taxon>Ecdysozoa</taxon>
        <taxon>Arthropoda</taxon>
        <taxon>Hexapoda</taxon>
        <taxon>Collembola</taxon>
        <taxon>Symphypleona</taxon>
        <taxon>Sminthuridae</taxon>
        <taxon>Allacma</taxon>
    </lineage>
</organism>
<reference evidence="4" key="1">
    <citation type="submission" date="2021-06" db="EMBL/GenBank/DDBJ databases">
        <authorList>
            <person name="Hodson N. C."/>
            <person name="Mongue J. A."/>
            <person name="Jaron S. K."/>
        </authorList>
    </citation>
    <scope>NUCLEOTIDE SEQUENCE</scope>
</reference>
<evidence type="ECO:0000313" key="4">
    <source>
        <dbReference type="EMBL" id="CAG7823312.1"/>
    </source>
</evidence>
<dbReference type="InterPro" id="IPR026983">
    <property type="entry name" value="DHC"/>
</dbReference>
<feature type="domain" description="Dynein heavy chain coiled coil stalk" evidence="2">
    <location>
        <begin position="33"/>
        <end position="276"/>
    </location>
</feature>
<dbReference type="Pfam" id="PF12781">
    <property type="entry name" value="AAA_9"/>
    <property type="match status" value="1"/>
</dbReference>
<feature type="coiled-coil region" evidence="1">
    <location>
        <begin position="169"/>
        <end position="213"/>
    </location>
</feature>
<proteinExistence type="predicted"/>
<evidence type="ECO:0000256" key="1">
    <source>
        <dbReference type="SAM" id="Coils"/>
    </source>
</evidence>
<evidence type="ECO:0000313" key="5">
    <source>
        <dbReference type="Proteomes" id="UP000708208"/>
    </source>
</evidence>
<dbReference type="GO" id="GO:0030286">
    <property type="term" value="C:dynein complex"/>
    <property type="evidence" value="ECO:0007669"/>
    <property type="project" value="InterPro"/>
</dbReference>
<protein>
    <submittedName>
        <fullName evidence="4">Uncharacterized protein</fullName>
    </submittedName>
</protein>
<sequence>MANRLESGLTKLESCAEQVEELKKTLAVQEIVCQIELEKAEAALQTAYVALNGIKNLHSPSRGCGPRRSGRLVLNLWEGTRTGKLPKDKSWKATKSQMMGNIGKFLDGLQNLNKENITPMIVEALKPYMTDPGFQPELIRAKSFSASGLCSYVINVLEFNEVWQDAPKRKALQEATDELNRNLDKLKFLKGRIGELEEKLAILTQEFEVATGEDEVLVGGLASEKIRWIQSVQNFRESTVTIPGDMLLVTAFVSYMSCFTKKYRIDWMDKSWVPYLEKMIPPIPMSGNVDPLKVLTDDAEVADWNTFGLPSDRMSIENATILVNSQRWPLMIDPQLQGVKWIKSVYGTELRVIRLGQKGYLDVIVESITQGHRVLVENIMESVEPVLEPLLARNLIKKGTAIKLGDKEIYFNPKFRLILQSKLNGLEDQLLAEVFKVERPDLEALNLLKGISLQMTLVRNLETTKRTSSGVEVKAREAVITSKNIDSARELYRPNTIRLAVPASQVSQRVENLIDSISYSVWLYTTRGLFESDKLIFTAQMGFQIQLQRE</sequence>